<name>D2QYU8_PIRSD</name>
<dbReference type="PANTHER" id="PTHR31793">
    <property type="entry name" value="4-HYDROXYBENZOYL-COA THIOESTERASE FAMILY MEMBER"/>
    <property type="match status" value="1"/>
</dbReference>
<gene>
    <name evidence="3" type="ordered locus">Psta_1728</name>
</gene>
<protein>
    <submittedName>
        <fullName evidence="3">Thioesterase superfamily protein</fullName>
    </submittedName>
</protein>
<dbReference type="PIRSF" id="PIRSF003230">
    <property type="entry name" value="YbgC"/>
    <property type="match status" value="1"/>
</dbReference>
<dbReference type="Proteomes" id="UP000001887">
    <property type="component" value="Chromosome"/>
</dbReference>
<comment type="similarity">
    <text evidence="1">Belongs to the 4-hydroxybenzoyl-CoA thioesterase family.</text>
</comment>
<dbReference type="Gene3D" id="3.10.129.10">
    <property type="entry name" value="Hotdog Thioesterase"/>
    <property type="match status" value="1"/>
</dbReference>
<dbReference type="HOGENOM" id="CLU_101141_5_1_0"/>
<sequence>MSTPLRVERRVEFCDTDAAGIMHFSAYFRFMEQAEHELLRACGLSVMSRDEEGKISWPRVAAKCNYSAAAKFEDTLSIDVSIIRIGEKSLTYRFLFFAAGRPLAEGEMTSVCCRIVEDQPPRSIPIPTWFAEKLRPFLVPPAT</sequence>
<dbReference type="InterPro" id="IPR050563">
    <property type="entry name" value="4-hydroxybenzoyl-CoA_TE"/>
</dbReference>
<dbReference type="InterPro" id="IPR029069">
    <property type="entry name" value="HotDog_dom_sf"/>
</dbReference>
<evidence type="ECO:0000256" key="1">
    <source>
        <dbReference type="ARBA" id="ARBA00005953"/>
    </source>
</evidence>
<dbReference type="KEGG" id="psl:Psta_1728"/>
<keyword evidence="2" id="KW-0378">Hydrolase</keyword>
<dbReference type="GO" id="GO:0047617">
    <property type="term" value="F:fatty acyl-CoA hydrolase activity"/>
    <property type="evidence" value="ECO:0007669"/>
    <property type="project" value="TreeGrafter"/>
</dbReference>
<organism evidence="3 4">
    <name type="scientific">Pirellula staleyi (strain ATCC 27377 / DSM 6068 / ICPB 4128)</name>
    <name type="common">Pirella staleyi</name>
    <dbReference type="NCBI Taxonomy" id="530564"/>
    <lineage>
        <taxon>Bacteria</taxon>
        <taxon>Pseudomonadati</taxon>
        <taxon>Planctomycetota</taxon>
        <taxon>Planctomycetia</taxon>
        <taxon>Pirellulales</taxon>
        <taxon>Pirellulaceae</taxon>
        <taxon>Pirellula</taxon>
    </lineage>
</organism>
<evidence type="ECO:0000313" key="4">
    <source>
        <dbReference type="Proteomes" id="UP000001887"/>
    </source>
</evidence>
<dbReference type="PANTHER" id="PTHR31793:SF27">
    <property type="entry name" value="NOVEL THIOESTERASE SUPERFAMILY DOMAIN AND SAPOSIN A-TYPE DOMAIN CONTAINING PROTEIN (0610012H03RIK)"/>
    <property type="match status" value="1"/>
</dbReference>
<dbReference type="SUPFAM" id="SSF54637">
    <property type="entry name" value="Thioesterase/thiol ester dehydrase-isomerase"/>
    <property type="match status" value="1"/>
</dbReference>
<dbReference type="CDD" id="cd00586">
    <property type="entry name" value="4HBT"/>
    <property type="match status" value="1"/>
</dbReference>
<dbReference type="Pfam" id="PF13279">
    <property type="entry name" value="4HBT_2"/>
    <property type="match status" value="1"/>
</dbReference>
<evidence type="ECO:0000256" key="2">
    <source>
        <dbReference type="ARBA" id="ARBA00022801"/>
    </source>
</evidence>
<accession>D2QYU8</accession>
<dbReference type="STRING" id="530564.Psta_1728"/>
<dbReference type="AlphaFoldDB" id="D2QYU8"/>
<proteinExistence type="inferred from homology"/>
<dbReference type="eggNOG" id="COG0824">
    <property type="taxonomic scope" value="Bacteria"/>
</dbReference>
<dbReference type="InterPro" id="IPR006684">
    <property type="entry name" value="YbgC/YbaW"/>
</dbReference>
<reference evidence="3 4" key="1">
    <citation type="journal article" date="2009" name="Stand. Genomic Sci.">
        <title>Complete genome sequence of Pirellula staleyi type strain (ATCC 27377).</title>
        <authorList>
            <person name="Clum A."/>
            <person name="Tindall B.J."/>
            <person name="Sikorski J."/>
            <person name="Ivanova N."/>
            <person name="Mavrommatis K."/>
            <person name="Lucas S."/>
            <person name="Glavina del Rio T."/>
            <person name="Nolan M."/>
            <person name="Chen F."/>
            <person name="Tice H."/>
            <person name="Pitluck S."/>
            <person name="Cheng J.F."/>
            <person name="Chertkov O."/>
            <person name="Brettin T."/>
            <person name="Han C."/>
            <person name="Detter J.C."/>
            <person name="Kuske C."/>
            <person name="Bruce D."/>
            <person name="Goodwin L."/>
            <person name="Ovchinikova G."/>
            <person name="Pati A."/>
            <person name="Mikhailova N."/>
            <person name="Chen A."/>
            <person name="Palaniappan K."/>
            <person name="Land M."/>
            <person name="Hauser L."/>
            <person name="Chang Y.J."/>
            <person name="Jeffries C.D."/>
            <person name="Chain P."/>
            <person name="Rohde M."/>
            <person name="Goker M."/>
            <person name="Bristow J."/>
            <person name="Eisen J.A."/>
            <person name="Markowitz V."/>
            <person name="Hugenholtz P."/>
            <person name="Kyrpides N.C."/>
            <person name="Klenk H.P."/>
            <person name="Lapidus A."/>
        </authorList>
    </citation>
    <scope>NUCLEOTIDE SEQUENCE [LARGE SCALE GENOMIC DNA]</scope>
    <source>
        <strain evidence="4">ATCC 27377 / DSM 6068 / ICPB 4128</strain>
    </source>
</reference>
<keyword evidence="4" id="KW-1185">Reference proteome</keyword>
<evidence type="ECO:0000313" key="3">
    <source>
        <dbReference type="EMBL" id="ADB16403.1"/>
    </source>
</evidence>
<dbReference type="OrthoDB" id="9800856at2"/>
<dbReference type="EMBL" id="CP001848">
    <property type="protein sequence ID" value="ADB16403.1"/>
    <property type="molecule type" value="Genomic_DNA"/>
</dbReference>